<dbReference type="InterPro" id="IPR044144">
    <property type="entry name" value="SAF_UxaA/GarD"/>
</dbReference>
<dbReference type="EMBL" id="JADHEI010000046">
    <property type="protein sequence ID" value="MBF2735660.1"/>
    <property type="molecule type" value="Genomic_DNA"/>
</dbReference>
<dbReference type="InterPro" id="IPR048332">
    <property type="entry name" value="GD_AH_C"/>
</dbReference>
<dbReference type="GO" id="GO:0016829">
    <property type="term" value="F:lyase activity"/>
    <property type="evidence" value="ECO:0007669"/>
    <property type="project" value="UniProtKB-KW"/>
</dbReference>
<organism evidence="4 5">
    <name type="scientific">Candidatus Amphirhobacter heronislandensis</name>
    <dbReference type="NCBI Taxonomy" id="1732024"/>
    <lineage>
        <taxon>Bacteria</taxon>
        <taxon>Pseudomonadati</taxon>
        <taxon>Pseudomonadota</taxon>
        <taxon>Gammaproteobacteria</taxon>
        <taxon>Candidatus Tethybacterales</taxon>
        <taxon>Candidatus Tethybacteraceae</taxon>
        <taxon>Candidatus Amphirhobacter</taxon>
    </lineage>
</organism>
<feature type="domain" description="SAF" evidence="3">
    <location>
        <begin position="6"/>
        <end position="73"/>
    </location>
</feature>
<dbReference type="Pfam" id="PF20629">
    <property type="entry name" value="GD_AH_C"/>
    <property type="match status" value="1"/>
</dbReference>
<dbReference type="InterPro" id="IPR007392">
    <property type="entry name" value="GD_AH_second"/>
</dbReference>
<evidence type="ECO:0000313" key="5">
    <source>
        <dbReference type="Proteomes" id="UP000604381"/>
    </source>
</evidence>
<dbReference type="SMART" id="SM00858">
    <property type="entry name" value="SAF"/>
    <property type="match status" value="1"/>
</dbReference>
<dbReference type="Proteomes" id="UP000604381">
    <property type="component" value="Unassembled WGS sequence"/>
</dbReference>
<evidence type="ECO:0000259" key="3">
    <source>
        <dbReference type="SMART" id="SM00858"/>
    </source>
</evidence>
<comment type="caution">
    <text evidence="4">The sequence shown here is derived from an EMBL/GenBank/DDBJ whole genome shotgun (WGS) entry which is preliminary data.</text>
</comment>
<dbReference type="Gene3D" id="2.30.130.110">
    <property type="match status" value="1"/>
</dbReference>
<accession>A0A930UD10</accession>
<dbReference type="InterPro" id="IPR013974">
    <property type="entry name" value="SAF"/>
</dbReference>
<evidence type="ECO:0000313" key="4">
    <source>
        <dbReference type="EMBL" id="MBF2735660.1"/>
    </source>
</evidence>
<dbReference type="AlphaFoldDB" id="A0A930UD10"/>
<reference evidence="4" key="1">
    <citation type="submission" date="2020-10" db="EMBL/GenBank/DDBJ databases">
        <title>An improved Amphimedon queenslandica hologenome assembly reveals how three proteobacterial symbionts can extend the metabolic phenotypic of their marine sponge host.</title>
        <authorList>
            <person name="Degnan B."/>
            <person name="Degnan S."/>
            <person name="Xiang X."/>
        </authorList>
    </citation>
    <scope>NUCLEOTIDE SEQUENCE</scope>
    <source>
        <strain evidence="4">AqS2</strain>
    </source>
</reference>
<proteinExistence type="inferred from homology"/>
<sequence>MLDARDNVAIAARTLRQGERLGEVVVRGDVPKGHKIAVAPIARGALVRKYAQMIGHAKRAIKAGEHVHVHNLAFRQSRPDYRIGKDARRTKMTPAKKRATFMGYRRPGGRVGTRNYVAVISSVNCSATASRMIAGRFSRARLARQHPNVDGVVAFVHGSGCGMAPDGEGIANLRRVMRGYAAHPNVAAVLLVGLGCEDNQLGEFLATQGLRPGRTLRMLTIQGAGGLRRAVASGVAAVEELLAEADKCKRSACSAADLRVALQCGGSDAWSGVTANPALGHAVDLLVAQGGSAVIAETPEVYGAEHLLTCRAESPAVARALIARLRWWEDYTARNGGSMDNNPSPGNKLGGLTTILEKSLGAVAKGGTTAFREFVPYASPPRRRGFVMMDSPGYDPVSVTGQIAAGCNLVAFTTGRGSAFGSKPAPTLKICTNSETYRRMREDMDVDAGAVVAAGRPLPQVGEEIFARLLALASGERSKSERQGLGDLEFVPWQIGATM</sequence>
<dbReference type="CDD" id="cd11613">
    <property type="entry name" value="SAF_AH_GD"/>
    <property type="match status" value="1"/>
</dbReference>
<keyword evidence="2" id="KW-0456">Lyase</keyword>
<name>A0A930UD10_9GAMM</name>
<keyword evidence="5" id="KW-1185">Reference proteome</keyword>
<evidence type="ECO:0000256" key="1">
    <source>
        <dbReference type="ARBA" id="ARBA00010986"/>
    </source>
</evidence>
<dbReference type="Pfam" id="PF08666">
    <property type="entry name" value="SAF"/>
    <property type="match status" value="1"/>
</dbReference>
<protein>
    <submittedName>
        <fullName evidence="4">Altronate dehydratase</fullName>
    </submittedName>
</protein>
<dbReference type="Pfam" id="PF04295">
    <property type="entry name" value="GD_AH_second"/>
    <property type="match status" value="1"/>
</dbReference>
<evidence type="ECO:0000256" key="2">
    <source>
        <dbReference type="ARBA" id="ARBA00023239"/>
    </source>
</evidence>
<dbReference type="GO" id="GO:0019698">
    <property type="term" value="P:D-galacturonate catabolic process"/>
    <property type="evidence" value="ECO:0007669"/>
    <property type="project" value="TreeGrafter"/>
</dbReference>
<gene>
    <name evidence="4" type="ORF">ISN26_06260</name>
</gene>
<dbReference type="PANTHER" id="PTHR30536:SF5">
    <property type="entry name" value="ALTRONATE DEHYDRATASE"/>
    <property type="match status" value="1"/>
</dbReference>
<dbReference type="PANTHER" id="PTHR30536">
    <property type="entry name" value="ALTRONATE/GALACTARATE DEHYDRATASE"/>
    <property type="match status" value="1"/>
</dbReference>
<dbReference type="InterPro" id="IPR052172">
    <property type="entry name" value="UxaA_altronate/galactarate_dh"/>
</dbReference>
<comment type="similarity">
    <text evidence="1">Belongs to the UxaA family.</text>
</comment>